<reference evidence="8" key="1">
    <citation type="submission" date="2020-01" db="EMBL/GenBank/DDBJ databases">
        <authorList>
            <person name="Mishra B."/>
        </authorList>
    </citation>
    <scope>NUCLEOTIDE SEQUENCE [LARGE SCALE GENOMIC DNA]</scope>
</reference>
<evidence type="ECO:0000256" key="5">
    <source>
        <dbReference type="ARBA" id="ARBA00022729"/>
    </source>
</evidence>
<comment type="caution">
    <text evidence="8">The sequence shown here is derived from an EMBL/GenBank/DDBJ whole genome shotgun (WGS) entry which is preliminary data.</text>
</comment>
<dbReference type="GO" id="GO:0005576">
    <property type="term" value="C:extracellular region"/>
    <property type="evidence" value="ECO:0007669"/>
    <property type="project" value="UniProtKB-SubCell"/>
</dbReference>
<keyword evidence="6" id="KW-1015">Disulfide bond</keyword>
<evidence type="ECO:0000256" key="2">
    <source>
        <dbReference type="ARBA" id="ARBA00008127"/>
    </source>
</evidence>
<evidence type="ECO:0000256" key="1">
    <source>
        <dbReference type="ARBA" id="ARBA00004613"/>
    </source>
</evidence>
<organism evidence="8 9">
    <name type="scientific">Microthlaspi erraticum</name>
    <dbReference type="NCBI Taxonomy" id="1685480"/>
    <lineage>
        <taxon>Eukaryota</taxon>
        <taxon>Viridiplantae</taxon>
        <taxon>Streptophyta</taxon>
        <taxon>Embryophyta</taxon>
        <taxon>Tracheophyta</taxon>
        <taxon>Spermatophyta</taxon>
        <taxon>Magnoliopsida</taxon>
        <taxon>eudicotyledons</taxon>
        <taxon>Gunneridae</taxon>
        <taxon>Pentapetalae</taxon>
        <taxon>rosids</taxon>
        <taxon>malvids</taxon>
        <taxon>Brassicales</taxon>
        <taxon>Brassicaceae</taxon>
        <taxon>Coluteocarpeae</taxon>
        <taxon>Microthlaspi</taxon>
    </lineage>
</organism>
<keyword evidence="4 7" id="KW-0964">Secreted</keyword>
<feature type="signal peptide" evidence="7">
    <location>
        <begin position="1"/>
        <end position="31"/>
    </location>
</feature>
<keyword evidence="3 7" id="KW-0217">Developmental protein</keyword>
<dbReference type="PANTHER" id="PTHR33109">
    <property type="entry name" value="EPIDERMAL PATTERNING FACTOR-LIKE PROTEIN 4"/>
    <property type="match status" value="1"/>
</dbReference>
<evidence type="ECO:0000313" key="9">
    <source>
        <dbReference type="Proteomes" id="UP000467841"/>
    </source>
</evidence>
<protein>
    <recommendedName>
        <fullName evidence="7">Epidermal patterning factor-like protein</fullName>
    </recommendedName>
</protein>
<evidence type="ECO:0000313" key="8">
    <source>
        <dbReference type="EMBL" id="CAA7015380.1"/>
    </source>
</evidence>
<evidence type="ECO:0000256" key="7">
    <source>
        <dbReference type="RuleBase" id="RU367102"/>
    </source>
</evidence>
<keyword evidence="5 7" id="KW-0732">Signal</keyword>
<feature type="chain" id="PRO_5027136217" description="Epidermal patterning factor-like protein" evidence="7">
    <location>
        <begin position="32"/>
        <end position="110"/>
    </location>
</feature>
<name>A0A6D2HL22_9BRAS</name>
<dbReference type="InterPro" id="IPR039455">
    <property type="entry name" value="EPFL"/>
</dbReference>
<gene>
    <name evidence="8" type="ORF">MERR_LOCUS2615</name>
</gene>
<accession>A0A6D2HL22</accession>
<dbReference type="EMBL" id="CACVBM020000166">
    <property type="protein sequence ID" value="CAA7015380.1"/>
    <property type="molecule type" value="Genomic_DNA"/>
</dbReference>
<evidence type="ECO:0000256" key="4">
    <source>
        <dbReference type="ARBA" id="ARBA00022525"/>
    </source>
</evidence>
<dbReference type="GO" id="GO:0010052">
    <property type="term" value="P:guard cell differentiation"/>
    <property type="evidence" value="ECO:0007669"/>
    <property type="project" value="UniProtKB-UniRule"/>
</dbReference>
<sequence length="110" mass="12280">MGVVLRLHHRRFIPTLTVFALLLLLSPSSSASSLNNFSERLGRGAGLPGRIVDQKRLSRPGSAPPRCRLRCGNCEPCQAVRVCIQQGLITPLEYYPEAWRCKCGERTFMP</sequence>
<dbReference type="Pfam" id="PF17181">
    <property type="entry name" value="EPF"/>
    <property type="match status" value="1"/>
</dbReference>
<evidence type="ECO:0000256" key="6">
    <source>
        <dbReference type="ARBA" id="ARBA00023157"/>
    </source>
</evidence>
<comment type="subcellular location">
    <subcellularLocation>
        <location evidence="1 7">Secreted</location>
    </subcellularLocation>
</comment>
<proteinExistence type="inferred from homology"/>
<comment type="function">
    <text evidence="7">Controls stomatal patterning.</text>
</comment>
<evidence type="ECO:0000256" key="3">
    <source>
        <dbReference type="ARBA" id="ARBA00022473"/>
    </source>
</evidence>
<dbReference type="PANTHER" id="PTHR33109:SF67">
    <property type="entry name" value="EPIDERMAL PATTERNING FACTOR-LIKE PROTEIN"/>
    <property type="match status" value="1"/>
</dbReference>
<keyword evidence="9" id="KW-1185">Reference proteome</keyword>
<dbReference type="OrthoDB" id="1937916at2759"/>
<dbReference type="Proteomes" id="UP000467841">
    <property type="component" value="Unassembled WGS sequence"/>
</dbReference>
<comment type="similarity">
    <text evidence="2 7">Belongs to the plant cysteine rich small secretory peptide family. Epidermal patterning factor subfamily.</text>
</comment>
<dbReference type="AlphaFoldDB" id="A0A6D2HL22"/>